<accession>A0A942WAY2</accession>
<evidence type="ECO:0000313" key="4">
    <source>
        <dbReference type="Proteomes" id="UP000753219"/>
    </source>
</evidence>
<dbReference type="Proteomes" id="UP000753219">
    <property type="component" value="Unassembled WGS sequence"/>
</dbReference>
<dbReference type="Pfam" id="PF02302">
    <property type="entry name" value="PTS_IIB"/>
    <property type="match status" value="1"/>
</dbReference>
<proteinExistence type="predicted"/>
<gene>
    <name evidence="3" type="ORF">KHZ85_04515</name>
</gene>
<dbReference type="InterPro" id="IPR003501">
    <property type="entry name" value="PTS_EIIB_2/3"/>
</dbReference>
<keyword evidence="3" id="KW-0813">Transport</keyword>
<feature type="domain" description="PTS EIIB type-2" evidence="2">
    <location>
        <begin position="1"/>
        <end position="92"/>
    </location>
</feature>
<keyword evidence="3" id="KW-0762">Sugar transport</keyword>
<dbReference type="PROSITE" id="PS51099">
    <property type="entry name" value="PTS_EIIB_TYPE_2"/>
    <property type="match status" value="1"/>
</dbReference>
<evidence type="ECO:0000256" key="1">
    <source>
        <dbReference type="ARBA" id="ARBA00022679"/>
    </source>
</evidence>
<comment type="caution">
    <text evidence="3">The sequence shown here is derived from an EMBL/GenBank/DDBJ whole genome shotgun (WGS) entry which is preliminary data.</text>
</comment>
<dbReference type="AlphaFoldDB" id="A0A942WAY2"/>
<sequence length="93" mass="10453">MTKIITVCGLGVGSSLIMKMTVDSAMKQLGKSSYEIEHWDMGTVKGKPCDFIVTTYEFEKQFADQDNVIFVKNIVDVNEMKDKLSAYFSKLEG</sequence>
<dbReference type="EMBL" id="JAGZMZ010000008">
    <property type="protein sequence ID" value="MBS4884010.1"/>
    <property type="molecule type" value="Genomic_DNA"/>
</dbReference>
<dbReference type="GO" id="GO:0009401">
    <property type="term" value="P:phosphoenolpyruvate-dependent sugar phosphotransferase system"/>
    <property type="evidence" value="ECO:0007669"/>
    <property type="project" value="InterPro"/>
</dbReference>
<dbReference type="Gene3D" id="3.40.50.2300">
    <property type="match status" value="1"/>
</dbReference>
<dbReference type="InterPro" id="IPR036095">
    <property type="entry name" value="PTS_EIIB-like_sf"/>
</dbReference>
<evidence type="ECO:0000313" key="3">
    <source>
        <dbReference type="EMBL" id="MBS4884010.1"/>
    </source>
</evidence>
<dbReference type="RefSeq" id="WP_278639993.1">
    <property type="nucleotide sequence ID" value="NZ_JAGZMZ010000008.1"/>
</dbReference>
<evidence type="ECO:0000259" key="2">
    <source>
        <dbReference type="PROSITE" id="PS51099"/>
    </source>
</evidence>
<dbReference type="InterPro" id="IPR013011">
    <property type="entry name" value="PTS_EIIB_2"/>
</dbReference>
<dbReference type="GO" id="GO:0008982">
    <property type="term" value="F:protein-N(PI)-phosphohistidine-sugar phosphotransferase activity"/>
    <property type="evidence" value="ECO:0007669"/>
    <property type="project" value="InterPro"/>
</dbReference>
<keyword evidence="1" id="KW-0808">Transferase</keyword>
<protein>
    <submittedName>
        <fullName evidence="3">PTS sugar transporter subunit IIB</fullName>
    </submittedName>
</protein>
<dbReference type="CDD" id="cd05563">
    <property type="entry name" value="PTS_IIB_ascorbate"/>
    <property type="match status" value="1"/>
</dbReference>
<dbReference type="SUPFAM" id="SSF52794">
    <property type="entry name" value="PTS system IIB component-like"/>
    <property type="match status" value="1"/>
</dbReference>
<reference evidence="3" key="1">
    <citation type="submission" date="2021-02" db="EMBL/GenBank/DDBJ databases">
        <title>Infant gut strain persistence is associated with maternal origin, phylogeny, and functional potential including surface adhesion and iron acquisition.</title>
        <authorList>
            <person name="Lou Y.C."/>
        </authorList>
    </citation>
    <scope>NUCLEOTIDE SEQUENCE</scope>
    <source>
        <strain evidence="3">L3_108_103G1_dasL3_108_103G1_concoct_2</strain>
    </source>
</reference>
<organism evidence="3 4">
    <name type="scientific">Amedibacillus dolichus</name>
    <dbReference type="NCBI Taxonomy" id="31971"/>
    <lineage>
        <taxon>Bacteria</taxon>
        <taxon>Bacillati</taxon>
        <taxon>Bacillota</taxon>
        <taxon>Erysipelotrichia</taxon>
        <taxon>Erysipelotrichales</taxon>
        <taxon>Erysipelotrichaceae</taxon>
        <taxon>Amedibacillus</taxon>
    </lineage>
</organism>
<name>A0A942WAY2_9FIRM</name>